<accession>A0A4Z0W5X8</accession>
<evidence type="ECO:0000313" key="1">
    <source>
        <dbReference type="EMBL" id="TGG90096.1"/>
    </source>
</evidence>
<protein>
    <submittedName>
        <fullName evidence="1">NRDE family protein</fullName>
    </submittedName>
</protein>
<dbReference type="Proteomes" id="UP000297475">
    <property type="component" value="Unassembled WGS sequence"/>
</dbReference>
<organism evidence="1 2">
    <name type="scientific">Natronospirillum operosum</name>
    <dbReference type="NCBI Taxonomy" id="2759953"/>
    <lineage>
        <taxon>Bacteria</taxon>
        <taxon>Pseudomonadati</taxon>
        <taxon>Pseudomonadota</taxon>
        <taxon>Gammaproteobacteria</taxon>
        <taxon>Oceanospirillales</taxon>
        <taxon>Natronospirillaceae</taxon>
        <taxon>Natronospirillum</taxon>
    </lineage>
</organism>
<dbReference type="InterPro" id="IPR008551">
    <property type="entry name" value="TANGO2"/>
</dbReference>
<dbReference type="PANTHER" id="PTHR17985:SF8">
    <property type="entry name" value="TRANSPORT AND GOLGI ORGANIZATION PROTEIN 2 HOMOLOG"/>
    <property type="match status" value="1"/>
</dbReference>
<reference evidence="1 2" key="1">
    <citation type="submission" date="2019-04" db="EMBL/GenBank/DDBJ databases">
        <title>Natronospirillum operosus gen. nov., sp. nov., a haloalkaliphilic satellite isolated from decaying biomass of laboratory culture of cyanobacterium Geitlerinema sp. and proposal of Natronospirillaceae fam. nov. and Saccharospirillaceae fam. nov.</title>
        <authorList>
            <person name="Kevbrin V."/>
            <person name="Boltyanskaya Y."/>
            <person name="Koziaeva V."/>
            <person name="Grouzdev D.S."/>
            <person name="Park M."/>
            <person name="Cho J."/>
        </authorList>
    </citation>
    <scope>NUCLEOTIDE SEQUENCE [LARGE SCALE GENOMIC DNA]</scope>
    <source>
        <strain evidence="1 2">G-116</strain>
    </source>
</reference>
<dbReference type="RefSeq" id="WP_135485043.1">
    <property type="nucleotide sequence ID" value="NZ_SRMF01000017.1"/>
</dbReference>
<dbReference type="EMBL" id="SRMF01000017">
    <property type="protein sequence ID" value="TGG90096.1"/>
    <property type="molecule type" value="Genomic_DNA"/>
</dbReference>
<proteinExistence type="predicted"/>
<sequence length="255" mass="27884">MCLITFAFNHHADYPLLLAANRDEFFARPTEPLHAWPEHPGLHAGRDLQAGGTWLGVYQPTGRIAALTNVRQIPAPPTTGPSRGQLVLDVLLDPRPLSEVLADLEPRKTEYQGFNLLLGDQQGLYCVSNHTPRAEPMAAGIHGLSNATLDVPWPKVRKACARMADWADRPGPVTELAALLLDPATAAPDELPATGLSPEWEKALSAQFIQLPEYGTRASTGLMIDRQGNLHLHEQTFDAEGRPGEANTVRLEGFW</sequence>
<dbReference type="OrthoDB" id="4380123at2"/>
<name>A0A4Z0W5X8_9GAMM</name>
<dbReference type="PANTHER" id="PTHR17985">
    <property type="entry name" value="SER/THR-RICH PROTEIN T10 IN DGCR REGION"/>
    <property type="match status" value="1"/>
</dbReference>
<keyword evidence="2" id="KW-1185">Reference proteome</keyword>
<evidence type="ECO:0000313" key="2">
    <source>
        <dbReference type="Proteomes" id="UP000297475"/>
    </source>
</evidence>
<dbReference type="AlphaFoldDB" id="A0A4Z0W5X8"/>
<dbReference type="Pfam" id="PF05742">
    <property type="entry name" value="TANGO2"/>
    <property type="match status" value="1"/>
</dbReference>
<gene>
    <name evidence="1" type="ORF">E4656_19710</name>
</gene>
<comment type="caution">
    <text evidence="1">The sequence shown here is derived from an EMBL/GenBank/DDBJ whole genome shotgun (WGS) entry which is preliminary data.</text>
</comment>